<feature type="chain" id="PRO_5046579384" evidence="8">
    <location>
        <begin position="38"/>
        <end position="1000"/>
    </location>
</feature>
<proteinExistence type="predicted"/>
<organism evidence="10 11">
    <name type="scientific">Limosilactobacillus walteri</name>
    <dbReference type="NCBI Taxonomy" id="2268022"/>
    <lineage>
        <taxon>Bacteria</taxon>
        <taxon>Bacillati</taxon>
        <taxon>Bacillota</taxon>
        <taxon>Bacilli</taxon>
        <taxon>Lactobacillales</taxon>
        <taxon>Lactobacillaceae</taxon>
        <taxon>Limosilactobacillus</taxon>
    </lineage>
</organism>
<evidence type="ECO:0000256" key="3">
    <source>
        <dbReference type="ARBA" id="ARBA00022729"/>
    </source>
</evidence>
<dbReference type="EMBL" id="QORN01000001">
    <property type="protein sequence ID" value="MBD5805536.1"/>
    <property type="molecule type" value="Genomic_DNA"/>
</dbReference>
<feature type="region of interest" description="Disordered" evidence="6">
    <location>
        <begin position="842"/>
        <end position="915"/>
    </location>
</feature>
<dbReference type="InterPro" id="IPR022263">
    <property type="entry name" value="KxYKxGKxW"/>
</dbReference>
<dbReference type="RefSeq" id="WP_191667386.1">
    <property type="nucleotide sequence ID" value="NZ_QORN01000001.1"/>
</dbReference>
<comment type="caution">
    <text evidence="10">The sequence shown here is derived from an EMBL/GenBank/DDBJ whole genome shotgun (WGS) entry which is preliminary data.</text>
</comment>
<feature type="coiled-coil region" evidence="5">
    <location>
        <begin position="657"/>
        <end position="706"/>
    </location>
</feature>
<evidence type="ECO:0000259" key="9">
    <source>
        <dbReference type="PROSITE" id="PS50847"/>
    </source>
</evidence>
<feature type="compositionally biased region" description="Polar residues" evidence="6">
    <location>
        <begin position="887"/>
        <end position="915"/>
    </location>
</feature>
<dbReference type="Proteomes" id="UP000704341">
    <property type="component" value="Unassembled WGS sequence"/>
</dbReference>
<accession>A0ABR8P3G8</accession>
<feature type="compositionally biased region" description="Low complexity" evidence="6">
    <location>
        <begin position="866"/>
        <end position="875"/>
    </location>
</feature>
<keyword evidence="3 8" id="KW-0732">Signal</keyword>
<feature type="compositionally biased region" description="Basic and acidic residues" evidence="6">
    <location>
        <begin position="419"/>
        <end position="432"/>
    </location>
</feature>
<keyword evidence="7" id="KW-0472">Membrane</keyword>
<keyword evidence="7" id="KW-1133">Transmembrane helix</keyword>
<dbReference type="PROSITE" id="PS50847">
    <property type="entry name" value="GRAM_POS_ANCHORING"/>
    <property type="match status" value="1"/>
</dbReference>
<evidence type="ECO:0000256" key="1">
    <source>
        <dbReference type="ARBA" id="ARBA00022512"/>
    </source>
</evidence>
<evidence type="ECO:0000256" key="8">
    <source>
        <dbReference type="SAM" id="SignalP"/>
    </source>
</evidence>
<evidence type="ECO:0000313" key="11">
    <source>
        <dbReference type="Proteomes" id="UP000704341"/>
    </source>
</evidence>
<dbReference type="PANTHER" id="PTHR12768">
    <property type="entry name" value="BECLIN 1"/>
    <property type="match status" value="1"/>
</dbReference>
<name>A0ABR8P3G8_9LACO</name>
<reference evidence="10 11" key="1">
    <citation type="submission" date="2018-07" db="EMBL/GenBank/DDBJ databases">
        <title>Phylogenomic Insights into understanding Host Adaptation of Lactobacillus reuteri by a novel species, Lactobacillus spp. M31.</title>
        <authorList>
            <person name="Sharma S."/>
            <person name="Patil P."/>
            <person name="Korpole S."/>
            <person name="Patil P.B."/>
        </authorList>
    </citation>
    <scope>NUCLEOTIDE SEQUENCE [LARGE SCALE GENOMIC DNA]</scope>
    <source>
        <strain evidence="10 11">M31</strain>
    </source>
</reference>
<gene>
    <name evidence="10" type="ORF">DTK66_00165</name>
</gene>
<dbReference type="NCBIfam" id="TIGR01167">
    <property type="entry name" value="LPXTG_anchor"/>
    <property type="match status" value="1"/>
</dbReference>
<evidence type="ECO:0000256" key="4">
    <source>
        <dbReference type="ARBA" id="ARBA00023088"/>
    </source>
</evidence>
<dbReference type="InterPro" id="IPR007243">
    <property type="entry name" value="Atg6/Beclin"/>
</dbReference>
<keyword evidence="2" id="KW-0964">Secreted</keyword>
<dbReference type="Pfam" id="PF19258">
    <property type="entry name" value="KxYKxGKxW_sig"/>
    <property type="match status" value="1"/>
</dbReference>
<feature type="signal peptide" evidence="8">
    <location>
        <begin position="1"/>
        <end position="37"/>
    </location>
</feature>
<keyword evidence="1" id="KW-0134">Cell wall</keyword>
<keyword evidence="4" id="KW-0572">Peptidoglycan-anchor</keyword>
<feature type="coiled-coil region" evidence="5">
    <location>
        <begin position="94"/>
        <end position="121"/>
    </location>
</feature>
<evidence type="ECO:0000313" key="10">
    <source>
        <dbReference type="EMBL" id="MBD5805536.1"/>
    </source>
</evidence>
<feature type="transmembrane region" description="Helical" evidence="7">
    <location>
        <begin position="977"/>
        <end position="995"/>
    </location>
</feature>
<evidence type="ECO:0000256" key="5">
    <source>
        <dbReference type="SAM" id="Coils"/>
    </source>
</evidence>
<feature type="domain" description="Gram-positive cocci surface proteins LPxTG" evidence="9">
    <location>
        <begin position="969"/>
        <end position="1000"/>
    </location>
</feature>
<evidence type="ECO:0000256" key="7">
    <source>
        <dbReference type="SAM" id="Phobius"/>
    </source>
</evidence>
<dbReference type="InterPro" id="IPR019931">
    <property type="entry name" value="LPXTG_anchor"/>
</dbReference>
<feature type="region of interest" description="Disordered" evidence="6">
    <location>
        <begin position="419"/>
        <end position="448"/>
    </location>
</feature>
<evidence type="ECO:0000256" key="2">
    <source>
        <dbReference type="ARBA" id="ARBA00022525"/>
    </source>
</evidence>
<sequence length="1000" mass="109091">MEQKLHYKLFKNGKYLCTMALSTVVAITALGVTSVHADEVTAKTTDAQTTQTSQSAYQQKAAQNEQQLSDLAASNAAKETTAANSYAQANQQSANATSQQIADLQAQAAQKKQDAAQQIQAASDAMTSTITSQTQAVNNSAAAATSAAQQANAASEAQMQSANAATIAQAEQQAQQAAAHSAAAISNANAEYQTAVNNANASHQLATSAANADYTANVNNENNTYNANQQQVKNGVTAAQNVVNQAQQAVKDHTTTETVTVPGEKKNIKRITDAKEFNPYVSDTIISRWKNKYHNDNDIYLNTQLGSYSRIGATDSVKDVPSSIAEMPTDFQPGLIAYNPDIDTSEVVTNGTLTDRQKTIISLFATSWANGYRDWMYHNEPAVYQHVNNSTINPFSADTAPLQLHFTDAMQQLSKEITQERESNSLTNDEHTMSSSTHPTTRDETNLPTSTKLYDYYNTTQKQAPFGEYSTQASTYYTENLETMVPYLNKNKQLTLLGYLVGLYNMTQDMWYGELYDTHPATMKIGGHAESMLHADLNCISFGLQKLTPQEDSHGFTDGEYAFTFDPFSFYPYCIHMTHDADGKLNTRSLFAEVDPSTVPDQKIVNYYNDFKTNLDKMLGSDVTAPEFEAAVSYEKNGTGSHTEAKTVTPKEYTDALTTAQNNLKQTTADANDKLQQLSQTHQDHLKNLEAIRDNAIKQADATLKQAVDQATKTRDAKIANAQGDTTNVAKLKQELNQKYQALVKSNQAKLTAIEAKRQQDIAALTAQAKADYEAKVKQLGVDDTAVQEQIKALQAAHQAFVQANADKLAQLKADDLKAYNDLKAKLDAELAQLASVDTDKSHDTIQTGNGDHTVILPPAKHDDQQQSTDHQSSDAGVKKVNKADDTNTVNNLDMNNTVSKNTQKSVNAGSTNNLTKTSDYHDAIINSKIVMPATTVNELHNSLVNENLTANITNKGNHGSNNEHDVKLPQTGNTNSLLAITMGTVSAMFGLGLMRKKRY</sequence>
<dbReference type="PANTHER" id="PTHR12768:SF4">
    <property type="entry name" value="BECLIN-1"/>
    <property type="match status" value="1"/>
</dbReference>
<keyword evidence="5" id="KW-0175">Coiled coil</keyword>
<keyword evidence="11" id="KW-1185">Reference proteome</keyword>
<evidence type="ECO:0000256" key="6">
    <source>
        <dbReference type="SAM" id="MobiDB-lite"/>
    </source>
</evidence>
<keyword evidence="7" id="KW-0812">Transmembrane</keyword>
<protein>
    <submittedName>
        <fullName evidence="10">LPXTG cell wall anchor domain-containing protein</fullName>
    </submittedName>
</protein>